<evidence type="ECO:0000256" key="1">
    <source>
        <dbReference type="ARBA" id="ARBA00009083"/>
    </source>
</evidence>
<dbReference type="GO" id="GO:0003735">
    <property type="term" value="F:structural constituent of ribosome"/>
    <property type="evidence" value="ECO:0007669"/>
    <property type="project" value="InterPro"/>
</dbReference>
<dbReference type="Pfam" id="PF00253">
    <property type="entry name" value="Ribosomal_S14"/>
    <property type="match status" value="1"/>
</dbReference>
<sequence length="119" mass="13610">MNIVRSTTKVFPNNYRGVFSQIRNRRDQLKREAAADTEIQRRAYLYIARNTSLPPTVRYKAQLGLNALHEKAPGATNVKNRCTETGRGRGVLSKFGLCRYQFRLRAMADEIPGVHKASW</sequence>
<evidence type="ECO:0000256" key="3">
    <source>
        <dbReference type="ARBA" id="ARBA00023274"/>
    </source>
</evidence>
<dbReference type="GO" id="GO:0005763">
    <property type="term" value="C:mitochondrial small ribosomal subunit"/>
    <property type="evidence" value="ECO:0007669"/>
    <property type="project" value="TreeGrafter"/>
</dbReference>
<dbReference type="InterPro" id="IPR001209">
    <property type="entry name" value="Ribosomal_uS14"/>
</dbReference>
<dbReference type="Gene3D" id="1.10.287.1480">
    <property type="match status" value="1"/>
</dbReference>
<proteinExistence type="inferred from homology"/>
<evidence type="ECO:0000313" key="4">
    <source>
        <dbReference type="EMBL" id="KAK1925030.1"/>
    </source>
</evidence>
<protein>
    <recommendedName>
        <fullName evidence="6">Ribosomal protein S14</fullName>
    </recommendedName>
</protein>
<dbReference type="AlphaFoldDB" id="A0AAD9FRV0"/>
<dbReference type="PANTHER" id="PTHR19836">
    <property type="entry name" value="30S RIBOSOMAL PROTEIN S14"/>
    <property type="match status" value="1"/>
</dbReference>
<gene>
    <name evidence="4" type="ORF">DB88DRAFT_487666</name>
</gene>
<dbReference type="EMBL" id="JAODAN010000004">
    <property type="protein sequence ID" value="KAK1925030.1"/>
    <property type="molecule type" value="Genomic_DNA"/>
</dbReference>
<name>A0AAD9FRV0_PAPLA</name>
<comment type="caution">
    <text evidence="4">The sequence shown here is derived from an EMBL/GenBank/DDBJ whole genome shotgun (WGS) entry which is preliminary data.</text>
</comment>
<dbReference type="FunFam" id="1.10.287.1480:FF:000001">
    <property type="entry name" value="30S ribosomal protein S14"/>
    <property type="match status" value="1"/>
</dbReference>
<evidence type="ECO:0008006" key="6">
    <source>
        <dbReference type="Google" id="ProtNLM"/>
    </source>
</evidence>
<keyword evidence="3" id="KW-0687">Ribonucleoprotein</keyword>
<keyword evidence="5" id="KW-1185">Reference proteome</keyword>
<evidence type="ECO:0000313" key="5">
    <source>
        <dbReference type="Proteomes" id="UP001182556"/>
    </source>
</evidence>
<accession>A0AAD9FRV0</accession>
<comment type="similarity">
    <text evidence="1">Belongs to the universal ribosomal protein uS14 family.</text>
</comment>
<dbReference type="InterPro" id="IPR018271">
    <property type="entry name" value="Ribosomal_uS14_CS"/>
</dbReference>
<dbReference type="Proteomes" id="UP001182556">
    <property type="component" value="Unassembled WGS sequence"/>
</dbReference>
<dbReference type="GO" id="GO:0006412">
    <property type="term" value="P:translation"/>
    <property type="evidence" value="ECO:0007669"/>
    <property type="project" value="InterPro"/>
</dbReference>
<dbReference type="SUPFAM" id="SSF57716">
    <property type="entry name" value="Glucocorticoid receptor-like (DNA-binding domain)"/>
    <property type="match status" value="1"/>
</dbReference>
<evidence type="ECO:0000256" key="2">
    <source>
        <dbReference type="ARBA" id="ARBA00022980"/>
    </source>
</evidence>
<organism evidence="4 5">
    <name type="scientific">Papiliotrema laurentii</name>
    <name type="common">Cryptococcus laurentii</name>
    <dbReference type="NCBI Taxonomy" id="5418"/>
    <lineage>
        <taxon>Eukaryota</taxon>
        <taxon>Fungi</taxon>
        <taxon>Dikarya</taxon>
        <taxon>Basidiomycota</taxon>
        <taxon>Agaricomycotina</taxon>
        <taxon>Tremellomycetes</taxon>
        <taxon>Tremellales</taxon>
        <taxon>Rhynchogastremaceae</taxon>
        <taxon>Papiliotrema</taxon>
    </lineage>
</organism>
<dbReference type="PROSITE" id="PS00527">
    <property type="entry name" value="RIBOSOMAL_S14"/>
    <property type="match status" value="1"/>
</dbReference>
<keyword evidence="2" id="KW-0689">Ribosomal protein</keyword>
<reference evidence="4" key="1">
    <citation type="submission" date="2023-02" db="EMBL/GenBank/DDBJ databases">
        <title>Identification and recombinant expression of a fungal hydrolase from Papiliotrema laurentii that hydrolyzes apple cutin and clears colloidal polyester polyurethane.</title>
        <authorList>
            <consortium name="DOE Joint Genome Institute"/>
            <person name="Roman V.A."/>
            <person name="Bojanowski C."/>
            <person name="Crable B.R."/>
            <person name="Wagner D.N."/>
            <person name="Hung C.S."/>
            <person name="Nadeau L.J."/>
            <person name="Schratz L."/>
            <person name="Haridas S."/>
            <person name="Pangilinan J."/>
            <person name="Lipzen A."/>
            <person name="Na H."/>
            <person name="Yan M."/>
            <person name="Ng V."/>
            <person name="Grigoriev I.V."/>
            <person name="Spatafora J.W."/>
            <person name="Barlow D."/>
            <person name="Biffinger J."/>
            <person name="Kelley-Loughnane N."/>
            <person name="Varaljay V.A."/>
            <person name="Crookes-Goodson W.J."/>
        </authorList>
    </citation>
    <scope>NUCLEOTIDE SEQUENCE</scope>
    <source>
        <strain evidence="4">5307AH</strain>
    </source>
</reference>
<dbReference type="PANTHER" id="PTHR19836:SF19">
    <property type="entry name" value="SMALL RIBOSOMAL SUBUNIT PROTEIN US14M"/>
    <property type="match status" value="1"/>
</dbReference>